<dbReference type="AlphaFoldDB" id="A0A402CYF0"/>
<organism evidence="4 5">
    <name type="scientific">Capsulimonas corticalis</name>
    <dbReference type="NCBI Taxonomy" id="2219043"/>
    <lineage>
        <taxon>Bacteria</taxon>
        <taxon>Bacillati</taxon>
        <taxon>Armatimonadota</taxon>
        <taxon>Armatimonadia</taxon>
        <taxon>Capsulimonadales</taxon>
        <taxon>Capsulimonadaceae</taxon>
        <taxon>Capsulimonas</taxon>
    </lineage>
</organism>
<sequence>MAKTAAKLTELIREGDPIVKYEGEGERILRENSKPVAQFTEDIAELVSRMETIMRDANGVGLAAPQLGILKRIFVYDAGDGFHAIINPKILQRKGEQLGVEGCLSIPGLYGDVLRANEVVVKGMDQYGNPVRLREEGLGARVIQHEFDHLEGILFIDRADPDSLRWGRGEEEGDDEDEDEGEPPSTRE</sequence>
<dbReference type="SUPFAM" id="SSF56420">
    <property type="entry name" value="Peptide deformylase"/>
    <property type="match status" value="1"/>
</dbReference>
<dbReference type="InterPro" id="IPR023635">
    <property type="entry name" value="Peptide_deformylase"/>
</dbReference>
<comment type="similarity">
    <text evidence="1 2">Belongs to the polypeptide deformylase family.</text>
</comment>
<dbReference type="Gene3D" id="3.90.45.10">
    <property type="entry name" value="Peptide deformylase"/>
    <property type="match status" value="1"/>
</dbReference>
<dbReference type="KEGG" id="ccot:CCAX7_34350"/>
<dbReference type="GO" id="GO:0042586">
    <property type="term" value="F:peptide deformylase activity"/>
    <property type="evidence" value="ECO:0007669"/>
    <property type="project" value="UniProtKB-UniRule"/>
</dbReference>
<protein>
    <recommendedName>
        <fullName evidence="2">Peptide deformylase</fullName>
        <shortName evidence="2">PDF</shortName>
        <ecNumber evidence="2">3.5.1.88</ecNumber>
    </recommendedName>
    <alternativeName>
        <fullName evidence="2">Polypeptide deformylase</fullName>
    </alternativeName>
</protein>
<keyword evidence="2" id="KW-0479">Metal-binding</keyword>
<comment type="function">
    <text evidence="2">Removes the formyl group from the N-terminal Met of newly synthesized proteins. Requires at least a dipeptide for an efficient rate of reaction. N-terminal L-methionine is a prerequisite for activity but the enzyme has broad specificity at other positions.</text>
</comment>
<comment type="cofactor">
    <cofactor evidence="2">
        <name>Fe(2+)</name>
        <dbReference type="ChEBI" id="CHEBI:29033"/>
    </cofactor>
    <text evidence="2">Binds 1 Fe(2+) ion.</text>
</comment>
<feature type="binding site" evidence="2">
    <location>
        <position position="145"/>
    </location>
    <ligand>
        <name>Fe cation</name>
        <dbReference type="ChEBI" id="CHEBI:24875"/>
    </ligand>
</feature>
<dbReference type="GO" id="GO:0006412">
    <property type="term" value="P:translation"/>
    <property type="evidence" value="ECO:0007669"/>
    <property type="project" value="UniProtKB-UniRule"/>
</dbReference>
<dbReference type="HAMAP" id="MF_00163">
    <property type="entry name" value="Pep_deformylase"/>
    <property type="match status" value="1"/>
</dbReference>
<dbReference type="NCBIfam" id="TIGR00079">
    <property type="entry name" value="pept_deformyl"/>
    <property type="match status" value="1"/>
</dbReference>
<reference evidence="4 5" key="1">
    <citation type="journal article" date="2019" name="Int. J. Syst. Evol. Microbiol.">
        <title>Capsulimonas corticalis gen. nov., sp. nov., an aerobic capsulated bacterium, of a novel bacterial order, Capsulimonadales ord. nov., of the class Armatimonadia of the phylum Armatimonadetes.</title>
        <authorList>
            <person name="Li J."/>
            <person name="Kudo C."/>
            <person name="Tonouchi A."/>
        </authorList>
    </citation>
    <scope>NUCLEOTIDE SEQUENCE [LARGE SCALE GENOMIC DNA]</scope>
    <source>
        <strain evidence="4 5">AX-7</strain>
    </source>
</reference>
<dbReference type="EC" id="3.5.1.88" evidence="2"/>
<evidence type="ECO:0000256" key="3">
    <source>
        <dbReference type="SAM" id="MobiDB-lite"/>
    </source>
</evidence>
<keyword evidence="5" id="KW-1185">Reference proteome</keyword>
<dbReference type="FunCoup" id="A0A402CYF0">
    <property type="interactions" value="420"/>
</dbReference>
<dbReference type="Proteomes" id="UP000287394">
    <property type="component" value="Chromosome"/>
</dbReference>
<gene>
    <name evidence="2 4" type="primary">def</name>
    <name evidence="4" type="ORF">CCAX7_34350</name>
</gene>
<keyword evidence="2" id="KW-0378">Hydrolase</keyword>
<comment type="catalytic activity">
    <reaction evidence="2">
        <text>N-terminal N-formyl-L-methionyl-[peptide] + H2O = N-terminal L-methionyl-[peptide] + formate</text>
        <dbReference type="Rhea" id="RHEA:24420"/>
        <dbReference type="Rhea" id="RHEA-COMP:10639"/>
        <dbReference type="Rhea" id="RHEA-COMP:10640"/>
        <dbReference type="ChEBI" id="CHEBI:15377"/>
        <dbReference type="ChEBI" id="CHEBI:15740"/>
        <dbReference type="ChEBI" id="CHEBI:49298"/>
        <dbReference type="ChEBI" id="CHEBI:64731"/>
        <dbReference type="EC" id="3.5.1.88"/>
    </reaction>
</comment>
<dbReference type="NCBIfam" id="NF001159">
    <property type="entry name" value="PRK00150.1-3"/>
    <property type="match status" value="1"/>
</dbReference>
<feature type="binding site" evidence="2">
    <location>
        <position position="149"/>
    </location>
    <ligand>
        <name>Fe cation</name>
        <dbReference type="ChEBI" id="CHEBI:24875"/>
    </ligand>
</feature>
<feature type="binding site" evidence="2">
    <location>
        <position position="103"/>
    </location>
    <ligand>
        <name>Fe cation</name>
        <dbReference type="ChEBI" id="CHEBI:24875"/>
    </ligand>
</feature>
<dbReference type="PANTHER" id="PTHR10458:SF22">
    <property type="entry name" value="PEPTIDE DEFORMYLASE"/>
    <property type="match status" value="1"/>
</dbReference>
<dbReference type="InterPro" id="IPR036821">
    <property type="entry name" value="Peptide_deformylase_sf"/>
</dbReference>
<evidence type="ECO:0000256" key="2">
    <source>
        <dbReference type="HAMAP-Rule" id="MF_00163"/>
    </source>
</evidence>
<evidence type="ECO:0000256" key="1">
    <source>
        <dbReference type="ARBA" id="ARBA00010759"/>
    </source>
</evidence>
<keyword evidence="2" id="KW-0648">Protein biosynthesis</keyword>
<name>A0A402CYF0_9BACT</name>
<keyword evidence="2" id="KW-0408">Iron</keyword>
<dbReference type="Pfam" id="PF01327">
    <property type="entry name" value="Pep_deformylase"/>
    <property type="match status" value="1"/>
</dbReference>
<feature type="active site" evidence="2">
    <location>
        <position position="146"/>
    </location>
</feature>
<feature type="region of interest" description="Disordered" evidence="3">
    <location>
        <begin position="163"/>
        <end position="188"/>
    </location>
</feature>
<dbReference type="PANTHER" id="PTHR10458">
    <property type="entry name" value="PEPTIDE DEFORMYLASE"/>
    <property type="match status" value="1"/>
</dbReference>
<dbReference type="PRINTS" id="PR01576">
    <property type="entry name" value="PDEFORMYLASE"/>
</dbReference>
<feature type="compositionally biased region" description="Acidic residues" evidence="3">
    <location>
        <begin position="171"/>
        <end position="182"/>
    </location>
</feature>
<accession>A0A402CYF0</accession>
<dbReference type="CDD" id="cd00487">
    <property type="entry name" value="Pep_deformylase"/>
    <property type="match status" value="1"/>
</dbReference>
<dbReference type="GO" id="GO:0046872">
    <property type="term" value="F:metal ion binding"/>
    <property type="evidence" value="ECO:0007669"/>
    <property type="project" value="UniProtKB-KW"/>
</dbReference>
<dbReference type="OrthoDB" id="9784988at2"/>
<dbReference type="EMBL" id="AP025739">
    <property type="protein sequence ID" value="BDI31384.1"/>
    <property type="molecule type" value="Genomic_DNA"/>
</dbReference>
<dbReference type="RefSeq" id="WP_119322331.1">
    <property type="nucleotide sequence ID" value="NZ_AP025739.1"/>
</dbReference>
<evidence type="ECO:0000313" key="4">
    <source>
        <dbReference type="EMBL" id="BDI31384.1"/>
    </source>
</evidence>
<evidence type="ECO:0000313" key="5">
    <source>
        <dbReference type="Proteomes" id="UP000287394"/>
    </source>
</evidence>
<proteinExistence type="inferred from homology"/>